<dbReference type="InterPro" id="IPR015649">
    <property type="entry name" value="SCHIP_1_C"/>
</dbReference>
<dbReference type="Proteomes" id="UP000038045">
    <property type="component" value="Unplaced"/>
</dbReference>
<evidence type="ECO:0000259" key="2">
    <source>
        <dbReference type="Pfam" id="PF10148"/>
    </source>
</evidence>
<protein>
    <submittedName>
        <fullName evidence="4">SCHIP-1 domain-containing protein</fullName>
    </submittedName>
</protein>
<sequence>MIEEEYEKLSTDGNNNEKNIMKEEIDKDLFTEYGLYKKIACSNDDNLTESKNCDNNVAKNNNNILNKSLIGSSESLQTNDSSISCSKYSLQLSVSSFEQNSLENSIILEKSSSESNIKEDENVKMANWEKQMKASVMDELNKIECKLPELDFKKIEETLHNSAVEHDMISRKLLGDQVRRRLALQYEELITGPSPPINTYPQKSNLGARLKAANKLQLCYLNEMHYEENNSDLNKYPNSFYKIKSKSAPNIKANNKNSNGLSFQKKSTLANTLKETITKQNKQSYDRTQSKAIIDKESHIILHKAKESAKLQFDFEKKTGRFVSSKNPTAKKLSRIDLSKKNNYELYALFKDLQTKVDEQNNVLVTLLIRRDTLHMQQDSLLCDIDDLLYKKNNIEEVSKLPNFMTLEENFSININENKKRYNDIKCITADNTPRTETGGIFNNLKLSKSYPAGFLNILGIFKK</sequence>
<feature type="domain" description="Schwannomin interacting protein 1 C-terminal" evidence="2">
    <location>
        <begin position="176"/>
        <end position="389"/>
    </location>
</feature>
<dbReference type="STRING" id="131310.A0A0N4ZTH5"/>
<evidence type="ECO:0000313" key="4">
    <source>
        <dbReference type="WBParaSite" id="PTRK_0001180400.1"/>
    </source>
</evidence>
<name>A0A0N4ZTH5_PARTI</name>
<evidence type="ECO:0000256" key="1">
    <source>
        <dbReference type="ARBA" id="ARBA00023054"/>
    </source>
</evidence>
<dbReference type="GO" id="GO:0035332">
    <property type="term" value="P:positive regulation of hippo signaling"/>
    <property type="evidence" value="ECO:0007669"/>
    <property type="project" value="TreeGrafter"/>
</dbReference>
<keyword evidence="1" id="KW-0175">Coiled coil</keyword>
<dbReference type="InterPro" id="IPR039045">
    <property type="entry name" value="SCHIP_1"/>
</dbReference>
<keyword evidence="3" id="KW-1185">Reference proteome</keyword>
<reference evidence="4" key="1">
    <citation type="submission" date="2017-02" db="UniProtKB">
        <authorList>
            <consortium name="WormBaseParasite"/>
        </authorList>
    </citation>
    <scope>IDENTIFICATION</scope>
</reference>
<dbReference type="GO" id="GO:0005886">
    <property type="term" value="C:plasma membrane"/>
    <property type="evidence" value="ECO:0007669"/>
    <property type="project" value="TreeGrafter"/>
</dbReference>
<accession>A0A0N4ZTH5</accession>
<organism evidence="3 4">
    <name type="scientific">Parastrongyloides trichosuri</name>
    <name type="common">Possum-specific nematode worm</name>
    <dbReference type="NCBI Taxonomy" id="131310"/>
    <lineage>
        <taxon>Eukaryota</taxon>
        <taxon>Metazoa</taxon>
        <taxon>Ecdysozoa</taxon>
        <taxon>Nematoda</taxon>
        <taxon>Chromadorea</taxon>
        <taxon>Rhabditida</taxon>
        <taxon>Tylenchina</taxon>
        <taxon>Panagrolaimomorpha</taxon>
        <taxon>Strongyloidoidea</taxon>
        <taxon>Strongyloididae</taxon>
        <taxon>Parastrongyloides</taxon>
    </lineage>
</organism>
<dbReference type="AlphaFoldDB" id="A0A0N4ZTH5"/>
<dbReference type="PANTHER" id="PTHR13103:SF2">
    <property type="entry name" value="IQCJ-SCHIP1 READTHROUGH TRANSCRIPT PROTEIN-RELATED"/>
    <property type="match status" value="1"/>
</dbReference>
<dbReference type="GO" id="GO:0030054">
    <property type="term" value="C:cell junction"/>
    <property type="evidence" value="ECO:0007669"/>
    <property type="project" value="TreeGrafter"/>
</dbReference>
<evidence type="ECO:0000313" key="3">
    <source>
        <dbReference type="Proteomes" id="UP000038045"/>
    </source>
</evidence>
<dbReference type="Pfam" id="PF10148">
    <property type="entry name" value="SCHIP-1_C"/>
    <property type="match status" value="1"/>
</dbReference>
<dbReference type="PANTHER" id="PTHR13103">
    <property type="entry name" value="SCHWANNOMIN INTERACTING PROTEIN 1"/>
    <property type="match status" value="1"/>
</dbReference>
<dbReference type="WBParaSite" id="PTRK_0001180400.1">
    <property type="protein sequence ID" value="PTRK_0001180400.1"/>
    <property type="gene ID" value="PTRK_0001180400"/>
</dbReference>
<proteinExistence type="predicted"/>